<dbReference type="EMBL" id="BMQG01000008">
    <property type="protein sequence ID" value="GGM47761.1"/>
    <property type="molecule type" value="Genomic_DNA"/>
</dbReference>
<feature type="binding site" evidence="2">
    <location>
        <begin position="12"/>
        <end position="19"/>
    </location>
    <ligand>
        <name>ATP</name>
        <dbReference type="ChEBI" id="CHEBI:30616"/>
    </ligand>
</feature>
<sequence>MGMSVQVIVLNGGSSAGKSSIARHLQALLPGVWLTLGTDTLVAALPASLRESGDGITFAADGTVATGEVFRRVDTAWSLGVAKIARAGVPVIVDEVFLGGAASQARWQAALAGLTVLWVGVQCDPEVAAAREAARGDRVTGMARTQAALVHRGVQYDLTVDTTGRDALTCAHLIAAQASAGAVSDPPV</sequence>
<evidence type="ECO:0000256" key="1">
    <source>
        <dbReference type="PIRSR" id="PIRSR007531-1"/>
    </source>
</evidence>
<comment type="caution">
    <text evidence="3">The sequence shown here is derived from an EMBL/GenBank/DDBJ whole genome shotgun (WGS) entry which is preliminary data.</text>
</comment>
<dbReference type="InterPro" id="IPR012853">
    <property type="entry name" value="CPT"/>
</dbReference>
<dbReference type="Gene3D" id="3.40.50.300">
    <property type="entry name" value="P-loop containing nucleotide triphosphate hydrolases"/>
    <property type="match status" value="1"/>
</dbReference>
<evidence type="ECO:0000256" key="2">
    <source>
        <dbReference type="PIRSR" id="PIRSR007531-2"/>
    </source>
</evidence>
<accession>A0A8H9L984</accession>
<organism evidence="3 4">
    <name type="scientific">Deinococcus arenae</name>
    <dbReference type="NCBI Taxonomy" id="1452751"/>
    <lineage>
        <taxon>Bacteria</taxon>
        <taxon>Thermotogati</taxon>
        <taxon>Deinococcota</taxon>
        <taxon>Deinococci</taxon>
        <taxon>Deinococcales</taxon>
        <taxon>Deinococcaceae</taxon>
        <taxon>Deinococcus</taxon>
    </lineage>
</organism>
<dbReference type="NCBIfam" id="NF033114">
    <property type="entry name" value="phos_trans_CPT"/>
    <property type="match status" value="1"/>
</dbReference>
<proteinExistence type="predicted"/>
<feature type="active site" evidence="1">
    <location>
        <position position="39"/>
    </location>
</feature>
<name>A0A8H9L984_9DEIO</name>
<evidence type="ECO:0000313" key="3">
    <source>
        <dbReference type="EMBL" id="GGM47761.1"/>
    </source>
</evidence>
<dbReference type="GO" id="GO:0016740">
    <property type="term" value="F:transferase activity"/>
    <property type="evidence" value="ECO:0007669"/>
    <property type="project" value="UniProtKB-KW"/>
</dbReference>
<dbReference type="SUPFAM" id="SSF52540">
    <property type="entry name" value="P-loop containing nucleoside triphosphate hydrolases"/>
    <property type="match status" value="1"/>
</dbReference>
<dbReference type="PIRSF" id="PIRSF007531">
    <property type="entry name" value="CPT"/>
    <property type="match status" value="1"/>
</dbReference>
<reference evidence="4" key="1">
    <citation type="journal article" date="2019" name="Int. J. Syst. Evol. Microbiol.">
        <title>The Global Catalogue of Microorganisms (GCM) 10K type strain sequencing project: providing services to taxonomists for standard genome sequencing and annotation.</title>
        <authorList>
            <consortium name="The Broad Institute Genomics Platform"/>
            <consortium name="The Broad Institute Genome Sequencing Center for Infectious Disease"/>
            <person name="Wu L."/>
            <person name="Ma J."/>
        </authorList>
    </citation>
    <scope>NUCLEOTIDE SEQUENCE [LARGE SCALE GENOMIC DNA]</scope>
    <source>
        <strain evidence="4">JCM 31047</strain>
    </source>
</reference>
<protein>
    <submittedName>
        <fullName evidence="3">Putative O-phosphotransferase</fullName>
    </submittedName>
</protein>
<gene>
    <name evidence="3" type="ORF">GCM10008956_24960</name>
</gene>
<keyword evidence="3" id="KW-0808">Transferase</keyword>
<dbReference type="GO" id="GO:0005524">
    <property type="term" value="F:ATP binding"/>
    <property type="evidence" value="ECO:0007669"/>
    <property type="project" value="InterPro"/>
</dbReference>
<evidence type="ECO:0000313" key="4">
    <source>
        <dbReference type="Proteomes" id="UP000600547"/>
    </source>
</evidence>
<dbReference type="Proteomes" id="UP000600547">
    <property type="component" value="Unassembled WGS sequence"/>
</dbReference>
<dbReference type="InterPro" id="IPR027417">
    <property type="entry name" value="P-loop_NTPase"/>
</dbReference>
<keyword evidence="4" id="KW-1185">Reference proteome</keyword>
<dbReference type="AlphaFoldDB" id="A0A8H9L984"/>
<dbReference type="Pfam" id="PF07931">
    <property type="entry name" value="CPT"/>
    <property type="match status" value="1"/>
</dbReference>